<feature type="compositionally biased region" description="Basic residues" evidence="1">
    <location>
        <begin position="19"/>
        <end position="28"/>
    </location>
</feature>
<accession>A0ABD1XCM9</accession>
<dbReference type="Proteomes" id="UP001604277">
    <property type="component" value="Unassembled WGS sequence"/>
</dbReference>
<gene>
    <name evidence="2" type="ORF">Fot_04463</name>
</gene>
<dbReference type="EMBL" id="JBFOLJ010000001">
    <property type="protein sequence ID" value="KAL2559724.1"/>
    <property type="molecule type" value="Genomic_DNA"/>
</dbReference>
<evidence type="ECO:0000313" key="2">
    <source>
        <dbReference type="EMBL" id="KAL2559724.1"/>
    </source>
</evidence>
<name>A0ABD1XCM9_9LAMI</name>
<dbReference type="PANTHER" id="PTHR34567:SF3">
    <property type="entry name" value="FK506-BINDING-LIKE PROTEIN"/>
    <property type="match status" value="1"/>
</dbReference>
<sequence length="301" mass="35665">MENWRRQKLDNHRQELSRRKSTQYKKPPRGSWQPRVPLWEKEFCKVVGSLDWETFLNMKKFIHLYNNVIEWNDSAGEEAFHDAKKRFWAKTQGLPWDVSLPDPDLYIDEINWHLEIDPELLLELECKPEIPDGDESHETVVIFGDALLANQAFFSTGWGDKEENFKIPTSESPANYGNPGEHDWDNAFHDGTANGCPDYRNNTWNVNHGSGAIRHMPWEGGWNSTWDWNHSNGHNNYEVKPVKPKNFEDKREDNVQGSWDVNNMGRVDGARQYFSRYRTSRFQGNEHHKNHMWWKDRGRRR</sequence>
<keyword evidence="3" id="KW-1185">Reference proteome</keyword>
<evidence type="ECO:0000256" key="1">
    <source>
        <dbReference type="SAM" id="MobiDB-lite"/>
    </source>
</evidence>
<organism evidence="2 3">
    <name type="scientific">Forsythia ovata</name>
    <dbReference type="NCBI Taxonomy" id="205694"/>
    <lineage>
        <taxon>Eukaryota</taxon>
        <taxon>Viridiplantae</taxon>
        <taxon>Streptophyta</taxon>
        <taxon>Embryophyta</taxon>
        <taxon>Tracheophyta</taxon>
        <taxon>Spermatophyta</taxon>
        <taxon>Magnoliopsida</taxon>
        <taxon>eudicotyledons</taxon>
        <taxon>Gunneridae</taxon>
        <taxon>Pentapetalae</taxon>
        <taxon>asterids</taxon>
        <taxon>lamiids</taxon>
        <taxon>Lamiales</taxon>
        <taxon>Oleaceae</taxon>
        <taxon>Forsythieae</taxon>
        <taxon>Forsythia</taxon>
    </lineage>
</organism>
<dbReference type="PANTHER" id="PTHR34567">
    <property type="entry name" value="FK506-BINDING-LIKE PROTEIN"/>
    <property type="match status" value="1"/>
</dbReference>
<evidence type="ECO:0000313" key="3">
    <source>
        <dbReference type="Proteomes" id="UP001604277"/>
    </source>
</evidence>
<proteinExistence type="predicted"/>
<feature type="region of interest" description="Disordered" evidence="1">
    <location>
        <begin position="1"/>
        <end position="32"/>
    </location>
</feature>
<dbReference type="AlphaFoldDB" id="A0ABD1XCM9"/>
<comment type="caution">
    <text evidence="2">The sequence shown here is derived from an EMBL/GenBank/DDBJ whole genome shotgun (WGS) entry which is preliminary data.</text>
</comment>
<reference evidence="3" key="1">
    <citation type="submission" date="2024-07" db="EMBL/GenBank/DDBJ databases">
        <title>Two chromosome-level genome assemblies of Korean endemic species Abeliophyllum distichum and Forsythia ovata (Oleaceae).</title>
        <authorList>
            <person name="Jang H."/>
        </authorList>
    </citation>
    <scope>NUCLEOTIDE SEQUENCE [LARGE SCALE GENOMIC DNA]</scope>
</reference>
<protein>
    <submittedName>
        <fullName evidence="2">Uncharacterized protein</fullName>
    </submittedName>
</protein>
<feature type="compositionally biased region" description="Basic and acidic residues" evidence="1">
    <location>
        <begin position="1"/>
        <end position="18"/>
    </location>
</feature>